<accession>A0A1F7VH61</accession>
<sequence>MKRSELIFMFIQLPLDFVLLVMAGVTAYLVRFTPFFTALRAPQFVFEQTAYLSMVMVAALGWIIIFAMAGLYRPDPNRKLADDLSRIVLACAAGLAAVTIFIFFRGEFFQSRFIVLAASLLAIVLVSAGRIAMRLVRSMLYRANIATKKVIIIGSEHVSDVIRKVLTARKGLGYHVRAHYPRFTKHTEQEIEEHHAKERVDEIIFTNPKAREEEVLDIVEFCAERHITFKYSADLFSTYVVNMDVSSIAGIPIIEMKRTRLDGWGRVTKRVADVLLGLIFLIIASPLLLISALAVLIETGGPVFYRNERVGYKGVTFDTLKFRTMLQKYCIGKQFKHSKEALEFEQQLIKEQNTKEGPLYKIKNDPRVTMVGRVLRRLSIDELPQLFNVLGGSMSLMGPRPHQPREVEQYERHHKAVHDIRPGITGLAQISGRSDLSFEEEIRLDTFYMEHWSLLMDVIILLKTPFILTRKRKAL</sequence>
<dbReference type="PANTHER" id="PTHR30576:SF10">
    <property type="entry name" value="SLL5057 PROTEIN"/>
    <property type="match status" value="1"/>
</dbReference>
<dbReference type="Pfam" id="PF02397">
    <property type="entry name" value="Bac_transf"/>
    <property type="match status" value="1"/>
</dbReference>
<keyword evidence="5 7" id="KW-1133">Transmembrane helix</keyword>
<feature type="transmembrane region" description="Helical" evidence="7">
    <location>
        <begin position="50"/>
        <end position="72"/>
    </location>
</feature>
<dbReference type="Pfam" id="PF13727">
    <property type="entry name" value="CoA_binding_3"/>
    <property type="match status" value="1"/>
</dbReference>
<evidence type="ECO:0000259" key="8">
    <source>
        <dbReference type="Pfam" id="PF02397"/>
    </source>
</evidence>
<comment type="similarity">
    <text evidence="2">Belongs to the bacterial sugar transferase family.</text>
</comment>
<evidence type="ECO:0000256" key="5">
    <source>
        <dbReference type="ARBA" id="ARBA00022989"/>
    </source>
</evidence>
<evidence type="ECO:0000256" key="7">
    <source>
        <dbReference type="SAM" id="Phobius"/>
    </source>
</evidence>
<evidence type="ECO:0000256" key="4">
    <source>
        <dbReference type="ARBA" id="ARBA00022692"/>
    </source>
</evidence>
<feature type="transmembrane region" description="Helical" evidence="7">
    <location>
        <begin position="7"/>
        <end position="30"/>
    </location>
</feature>
<evidence type="ECO:0000256" key="2">
    <source>
        <dbReference type="ARBA" id="ARBA00006464"/>
    </source>
</evidence>
<keyword evidence="4 7" id="KW-0812">Transmembrane</keyword>
<evidence type="ECO:0000313" key="9">
    <source>
        <dbReference type="EMBL" id="OGL89297.1"/>
    </source>
</evidence>
<dbReference type="GO" id="GO:0016780">
    <property type="term" value="F:phosphotransferase activity, for other substituted phosphate groups"/>
    <property type="evidence" value="ECO:0007669"/>
    <property type="project" value="TreeGrafter"/>
</dbReference>
<dbReference type="GO" id="GO:0016020">
    <property type="term" value="C:membrane"/>
    <property type="evidence" value="ECO:0007669"/>
    <property type="project" value="UniProtKB-SubCell"/>
</dbReference>
<feature type="transmembrane region" description="Helical" evidence="7">
    <location>
        <begin position="274"/>
        <end position="297"/>
    </location>
</feature>
<evidence type="ECO:0000256" key="1">
    <source>
        <dbReference type="ARBA" id="ARBA00004141"/>
    </source>
</evidence>
<feature type="transmembrane region" description="Helical" evidence="7">
    <location>
        <begin position="84"/>
        <end position="104"/>
    </location>
</feature>
<comment type="subcellular location">
    <subcellularLocation>
        <location evidence="1">Membrane</location>
        <topology evidence="1">Multi-pass membrane protein</topology>
    </subcellularLocation>
</comment>
<evidence type="ECO:0000256" key="3">
    <source>
        <dbReference type="ARBA" id="ARBA00022679"/>
    </source>
</evidence>
<evidence type="ECO:0000313" key="10">
    <source>
        <dbReference type="Proteomes" id="UP000176678"/>
    </source>
</evidence>
<feature type="transmembrane region" description="Helical" evidence="7">
    <location>
        <begin position="110"/>
        <end position="132"/>
    </location>
</feature>
<keyword evidence="3" id="KW-0808">Transferase</keyword>
<dbReference type="PANTHER" id="PTHR30576">
    <property type="entry name" value="COLANIC BIOSYNTHESIS UDP-GLUCOSE LIPID CARRIER TRANSFERASE"/>
    <property type="match status" value="1"/>
</dbReference>
<name>A0A1F7VH61_9BACT</name>
<comment type="caution">
    <text evidence="9">The sequence shown here is derived from an EMBL/GenBank/DDBJ whole genome shotgun (WGS) entry which is preliminary data.</text>
</comment>
<keyword evidence="6 7" id="KW-0472">Membrane</keyword>
<organism evidence="9 10">
    <name type="scientific">Candidatus Uhrbacteria bacterium RIFCSPLOWO2_02_FULL_51_9</name>
    <dbReference type="NCBI Taxonomy" id="1802410"/>
    <lineage>
        <taxon>Bacteria</taxon>
        <taxon>Candidatus Uhriibacteriota</taxon>
    </lineage>
</organism>
<dbReference type="AlphaFoldDB" id="A0A1F7VH61"/>
<dbReference type="NCBIfam" id="TIGR03025">
    <property type="entry name" value="EPS_sugtrans"/>
    <property type="match status" value="1"/>
</dbReference>
<dbReference type="Gene3D" id="3.40.50.720">
    <property type="entry name" value="NAD(P)-binding Rossmann-like Domain"/>
    <property type="match status" value="1"/>
</dbReference>
<evidence type="ECO:0000256" key="6">
    <source>
        <dbReference type="ARBA" id="ARBA00023136"/>
    </source>
</evidence>
<dbReference type="InterPro" id="IPR003362">
    <property type="entry name" value="Bact_transf"/>
</dbReference>
<dbReference type="Proteomes" id="UP000176678">
    <property type="component" value="Unassembled WGS sequence"/>
</dbReference>
<reference evidence="9 10" key="1">
    <citation type="journal article" date="2016" name="Nat. Commun.">
        <title>Thousands of microbial genomes shed light on interconnected biogeochemical processes in an aquifer system.</title>
        <authorList>
            <person name="Anantharaman K."/>
            <person name="Brown C.T."/>
            <person name="Hug L.A."/>
            <person name="Sharon I."/>
            <person name="Castelle C.J."/>
            <person name="Probst A.J."/>
            <person name="Thomas B.C."/>
            <person name="Singh A."/>
            <person name="Wilkins M.J."/>
            <person name="Karaoz U."/>
            <person name="Brodie E.L."/>
            <person name="Williams K.H."/>
            <person name="Hubbard S.S."/>
            <person name="Banfield J.F."/>
        </authorList>
    </citation>
    <scope>NUCLEOTIDE SEQUENCE [LARGE SCALE GENOMIC DNA]</scope>
</reference>
<dbReference type="InterPro" id="IPR017475">
    <property type="entry name" value="EPS_sugar_tfrase"/>
</dbReference>
<protein>
    <recommendedName>
        <fullName evidence="8">Bacterial sugar transferase domain-containing protein</fullName>
    </recommendedName>
</protein>
<feature type="domain" description="Bacterial sugar transferase" evidence="8">
    <location>
        <begin position="269"/>
        <end position="467"/>
    </location>
</feature>
<dbReference type="STRING" id="1802410.A3H75_01585"/>
<gene>
    <name evidence="9" type="ORF">A3H75_01585</name>
</gene>
<dbReference type="EMBL" id="MGES01000008">
    <property type="protein sequence ID" value="OGL89297.1"/>
    <property type="molecule type" value="Genomic_DNA"/>
</dbReference>
<proteinExistence type="inferred from homology"/>